<evidence type="ECO:0000256" key="5">
    <source>
        <dbReference type="ARBA" id="ARBA00022525"/>
    </source>
</evidence>
<dbReference type="Pfam" id="PF03211">
    <property type="entry name" value="Pectate_lyase"/>
    <property type="match status" value="1"/>
</dbReference>
<dbReference type="STRING" id="1849047.A0A3D8S6V4"/>
<evidence type="ECO:0000313" key="12">
    <source>
        <dbReference type="Proteomes" id="UP000256645"/>
    </source>
</evidence>
<dbReference type="InterPro" id="IPR011050">
    <property type="entry name" value="Pectin_lyase_fold/virulence"/>
</dbReference>
<evidence type="ECO:0000256" key="7">
    <source>
        <dbReference type="ARBA" id="ARBA00022837"/>
    </source>
</evidence>
<gene>
    <name evidence="11" type="ORF">BP6252_03032</name>
</gene>
<organism evidence="11 12">
    <name type="scientific">Coleophoma cylindrospora</name>
    <dbReference type="NCBI Taxonomy" id="1849047"/>
    <lineage>
        <taxon>Eukaryota</taxon>
        <taxon>Fungi</taxon>
        <taxon>Dikarya</taxon>
        <taxon>Ascomycota</taxon>
        <taxon>Pezizomycotina</taxon>
        <taxon>Leotiomycetes</taxon>
        <taxon>Helotiales</taxon>
        <taxon>Dermateaceae</taxon>
        <taxon>Coleophoma</taxon>
    </lineage>
</organism>
<keyword evidence="6" id="KW-0732">Signal</keyword>
<dbReference type="GO" id="GO:0005576">
    <property type="term" value="C:extracellular region"/>
    <property type="evidence" value="ECO:0007669"/>
    <property type="project" value="UniProtKB-SubCell"/>
</dbReference>
<comment type="caution">
    <text evidence="11">The sequence shown here is derived from an EMBL/GenBank/DDBJ whole genome shotgun (WGS) entry which is preliminary data.</text>
</comment>
<evidence type="ECO:0000256" key="3">
    <source>
        <dbReference type="ARBA" id="ARBA00004613"/>
    </source>
</evidence>
<comment type="catalytic activity">
    <reaction evidence="1 10">
        <text>Eliminative cleavage of (1-&gt;4)-alpha-D-galacturonan to give oligosaccharides with 4-deoxy-alpha-D-galact-4-enuronosyl groups at their non-reducing ends.</text>
        <dbReference type="EC" id="4.2.2.2"/>
    </reaction>
</comment>
<evidence type="ECO:0000256" key="8">
    <source>
        <dbReference type="ARBA" id="ARBA00023239"/>
    </source>
</evidence>
<keyword evidence="5 10" id="KW-0964">Secreted</keyword>
<keyword evidence="8 10" id="KW-0456">Lyase</keyword>
<accession>A0A3D8S6V4</accession>
<dbReference type="GO" id="GO:0045490">
    <property type="term" value="P:pectin catabolic process"/>
    <property type="evidence" value="ECO:0007669"/>
    <property type="project" value="TreeGrafter"/>
</dbReference>
<dbReference type="EMBL" id="PDLM01000003">
    <property type="protein sequence ID" value="RDW81920.1"/>
    <property type="molecule type" value="Genomic_DNA"/>
</dbReference>
<dbReference type="OrthoDB" id="441042at2759"/>
<dbReference type="EC" id="4.2.2.2" evidence="10"/>
<keyword evidence="7 10" id="KW-0106">Calcium</keyword>
<comment type="subcellular location">
    <subcellularLocation>
        <location evidence="3 10">Secreted</location>
    </subcellularLocation>
</comment>
<dbReference type="AlphaFoldDB" id="A0A3D8S6V4"/>
<proteinExistence type="inferred from homology"/>
<dbReference type="Gene3D" id="2.160.20.10">
    <property type="entry name" value="Single-stranded right-handed beta-helix, Pectin lyase-like"/>
    <property type="match status" value="1"/>
</dbReference>
<evidence type="ECO:0000256" key="4">
    <source>
        <dbReference type="ARBA" id="ARBA00006463"/>
    </source>
</evidence>
<evidence type="ECO:0000256" key="10">
    <source>
        <dbReference type="RuleBase" id="RU367009"/>
    </source>
</evidence>
<dbReference type="SUPFAM" id="SSF51126">
    <property type="entry name" value="Pectin lyase-like"/>
    <property type="match status" value="1"/>
</dbReference>
<dbReference type="InterPro" id="IPR012334">
    <property type="entry name" value="Pectin_lyas_fold"/>
</dbReference>
<dbReference type="PANTHER" id="PTHR33407:SF9">
    <property type="entry name" value="PECTATE LYASE F-RELATED"/>
    <property type="match status" value="1"/>
</dbReference>
<dbReference type="PANTHER" id="PTHR33407">
    <property type="entry name" value="PECTATE LYASE F-RELATED"/>
    <property type="match status" value="1"/>
</dbReference>
<evidence type="ECO:0000256" key="2">
    <source>
        <dbReference type="ARBA" id="ARBA00001913"/>
    </source>
</evidence>
<reference evidence="11 12" key="1">
    <citation type="journal article" date="2018" name="IMA Fungus">
        <title>IMA Genome-F 9: Draft genome sequence of Annulohypoxylon stygium, Aspergillus mulundensis, Berkeleyomyces basicola (syn. Thielaviopsis basicola), Ceratocystis smalleyi, two Cercospora beticola strains, Coleophoma cylindrospora, Fusarium fracticaudum, Phialophora cf. hyalina, and Morchella septimelata.</title>
        <authorList>
            <person name="Wingfield B.D."/>
            <person name="Bills G.F."/>
            <person name="Dong Y."/>
            <person name="Huang W."/>
            <person name="Nel W.J."/>
            <person name="Swalarsk-Parry B.S."/>
            <person name="Vaghefi N."/>
            <person name="Wilken P.M."/>
            <person name="An Z."/>
            <person name="de Beer Z.W."/>
            <person name="De Vos L."/>
            <person name="Chen L."/>
            <person name="Duong T.A."/>
            <person name="Gao Y."/>
            <person name="Hammerbacher A."/>
            <person name="Kikkert J.R."/>
            <person name="Li Y."/>
            <person name="Li H."/>
            <person name="Li K."/>
            <person name="Li Q."/>
            <person name="Liu X."/>
            <person name="Ma X."/>
            <person name="Naidoo K."/>
            <person name="Pethybridge S.J."/>
            <person name="Sun J."/>
            <person name="Steenkamp E.T."/>
            <person name="van der Nest M.A."/>
            <person name="van Wyk S."/>
            <person name="Wingfield M.J."/>
            <person name="Xiong C."/>
            <person name="Yue Q."/>
            <person name="Zhang X."/>
        </authorList>
    </citation>
    <scope>NUCLEOTIDE SEQUENCE [LARGE SCALE GENOMIC DNA]</scope>
    <source>
        <strain evidence="11 12">BP6252</strain>
    </source>
</reference>
<sequence length="312" mass="32502">MAPGGLPPVRTFEMITPESTVSFPEFSNLWASFDGQQQLSFSQNLRIENHDITTAVNMFFAKLLLATATVALVNAGVLEVRATNTNLQTTFPASTGSSALAAASTIAAGVTFDGGMKKFDRSVSTCNDQAEGGDADAVFVLQAGAVLSNVIIGPNNGEGVHCLGTCTLNNVWWTDVCEDAATFKQSSGTSYVNGGGARSASDKILQHNGGGTVAVKNFWADTFGKVYRSCGNCGTQYKRTSTFTNIHVSNGGVVAGVNTNYGDKVTITNSCVLDTSLCYKYTGNSNGDEPTKTSSGADGTYCITSGITTSGC</sequence>
<comment type="similarity">
    <text evidence="4 10">Belongs to the polysaccharide lyase 3 family.</text>
</comment>
<comment type="function">
    <text evidence="9 10">Pectinolytic enzyme consist of four classes of enzymes: pectin lyase, polygalacturonase, pectin methylesterase and rhamnogalacturonase. Among pectinolytic enzymes, pectin lyase is the most important in depolymerization of pectin, since it cleaves internal glycosidic bonds of highly methylated pectins. Favors pectate, the anion, over pectin, the methyl ester.</text>
</comment>
<evidence type="ECO:0000313" key="11">
    <source>
        <dbReference type="EMBL" id="RDW81920.1"/>
    </source>
</evidence>
<protein>
    <recommendedName>
        <fullName evidence="10">Pectate lyase</fullName>
        <ecNumber evidence="10">4.2.2.2</ecNumber>
    </recommendedName>
</protein>
<evidence type="ECO:0000256" key="6">
    <source>
        <dbReference type="ARBA" id="ARBA00022729"/>
    </source>
</evidence>
<dbReference type="Proteomes" id="UP000256645">
    <property type="component" value="Unassembled WGS sequence"/>
</dbReference>
<dbReference type="InterPro" id="IPR004898">
    <property type="entry name" value="Pectate_lyase_PlyH/PlyE-like"/>
</dbReference>
<comment type="cofactor">
    <cofactor evidence="2 10">
        <name>Ca(2+)</name>
        <dbReference type="ChEBI" id="CHEBI:29108"/>
    </cofactor>
</comment>
<evidence type="ECO:0000256" key="9">
    <source>
        <dbReference type="ARBA" id="ARBA00025679"/>
    </source>
</evidence>
<keyword evidence="12" id="KW-1185">Reference proteome</keyword>
<dbReference type="GO" id="GO:0030570">
    <property type="term" value="F:pectate lyase activity"/>
    <property type="evidence" value="ECO:0007669"/>
    <property type="project" value="UniProtKB-UniRule"/>
</dbReference>
<name>A0A3D8S6V4_9HELO</name>
<evidence type="ECO:0000256" key="1">
    <source>
        <dbReference type="ARBA" id="ARBA00000695"/>
    </source>
</evidence>